<evidence type="ECO:0000259" key="1">
    <source>
        <dbReference type="PROSITE" id="PS51671"/>
    </source>
</evidence>
<organism evidence="2">
    <name type="scientific">uncultured Frankineae bacterium</name>
    <dbReference type="NCBI Taxonomy" id="437475"/>
    <lineage>
        <taxon>Bacteria</taxon>
        <taxon>Bacillati</taxon>
        <taxon>Actinomycetota</taxon>
        <taxon>Actinomycetes</taxon>
        <taxon>Frankiales</taxon>
        <taxon>environmental samples</taxon>
    </lineage>
</organism>
<name>A0A6J4KZQ5_9ACTN</name>
<dbReference type="InterPro" id="IPR002912">
    <property type="entry name" value="ACT_dom"/>
</dbReference>
<sequence length="222" mass="22758">MSYLLRVVLPDRPGMLGAVATALGEAGGDILSLDVVERGPDGAVDDLVVALPTGGLADTLITAAQRVPGVVVESLRPYHGAGDLHRDLELVDALAASPADGPSLLVAHAPGVFRAGWALLLEAGPRVLDASPGAPDVDGLDLPWLPLPRARRLDRRAAWVPERWDALGTELAAAPVGSPDRAVLLGRPGGPRFRASEVLRLTHLAGIAATVAGVADAGVPVP</sequence>
<dbReference type="AlphaFoldDB" id="A0A6J4KZQ5"/>
<evidence type="ECO:0000313" key="2">
    <source>
        <dbReference type="EMBL" id="CAA9318293.1"/>
    </source>
</evidence>
<gene>
    <name evidence="2" type="ORF">AVDCRST_MAG07-1625</name>
</gene>
<feature type="domain" description="ACT" evidence="1">
    <location>
        <begin position="4"/>
        <end position="79"/>
    </location>
</feature>
<dbReference type="EMBL" id="CADCUB010000052">
    <property type="protein sequence ID" value="CAA9318293.1"/>
    <property type="molecule type" value="Genomic_DNA"/>
</dbReference>
<proteinExistence type="predicted"/>
<dbReference type="PROSITE" id="PS51671">
    <property type="entry name" value="ACT"/>
    <property type="match status" value="1"/>
</dbReference>
<reference evidence="2" key="1">
    <citation type="submission" date="2020-02" db="EMBL/GenBank/DDBJ databases">
        <authorList>
            <person name="Meier V. D."/>
        </authorList>
    </citation>
    <scope>NUCLEOTIDE SEQUENCE</scope>
    <source>
        <strain evidence="2">AVDCRST_MAG07</strain>
    </source>
</reference>
<dbReference type="Gene3D" id="3.30.70.260">
    <property type="match status" value="1"/>
</dbReference>
<protein>
    <recommendedName>
        <fullName evidence="1">ACT domain-containing protein</fullName>
    </recommendedName>
</protein>
<dbReference type="SUPFAM" id="SSF55021">
    <property type="entry name" value="ACT-like"/>
    <property type="match status" value="1"/>
</dbReference>
<dbReference type="InterPro" id="IPR045865">
    <property type="entry name" value="ACT-like_dom_sf"/>
</dbReference>
<accession>A0A6J4KZQ5</accession>
<dbReference type="Pfam" id="PF01842">
    <property type="entry name" value="ACT"/>
    <property type="match status" value="1"/>
</dbReference>